<evidence type="ECO:0000256" key="9">
    <source>
        <dbReference type="ARBA" id="ARBA00022989"/>
    </source>
</evidence>
<comment type="cofactor">
    <cofactor evidence="1">
        <name>Zn(2+)</name>
        <dbReference type="ChEBI" id="CHEBI:29105"/>
    </cofactor>
</comment>
<accession>A0A6J4QEZ9</accession>
<feature type="transmembrane region" description="Helical" evidence="13">
    <location>
        <begin position="176"/>
        <end position="198"/>
    </location>
</feature>
<dbReference type="PANTHER" id="PTHR39188:SF3">
    <property type="entry name" value="STAGE IV SPORULATION PROTEIN FB"/>
    <property type="match status" value="1"/>
</dbReference>
<dbReference type="GO" id="GO:0008237">
    <property type="term" value="F:metallopeptidase activity"/>
    <property type="evidence" value="ECO:0007669"/>
    <property type="project" value="UniProtKB-KW"/>
</dbReference>
<evidence type="ECO:0000256" key="4">
    <source>
        <dbReference type="ARBA" id="ARBA00022670"/>
    </source>
</evidence>
<evidence type="ECO:0000256" key="3">
    <source>
        <dbReference type="ARBA" id="ARBA00007931"/>
    </source>
</evidence>
<comment type="subcellular location">
    <subcellularLocation>
        <location evidence="2">Membrane</location>
        <topology evidence="2">Multi-pass membrane protein</topology>
    </subcellularLocation>
</comment>
<evidence type="ECO:0000256" key="12">
    <source>
        <dbReference type="SAM" id="MobiDB-lite"/>
    </source>
</evidence>
<evidence type="ECO:0000256" key="2">
    <source>
        <dbReference type="ARBA" id="ARBA00004141"/>
    </source>
</evidence>
<feature type="region of interest" description="Disordered" evidence="12">
    <location>
        <begin position="1"/>
        <end position="32"/>
    </location>
</feature>
<evidence type="ECO:0000256" key="5">
    <source>
        <dbReference type="ARBA" id="ARBA00022692"/>
    </source>
</evidence>
<protein>
    <recommendedName>
        <fullName evidence="14">Peptidase M50 domain-containing protein</fullName>
    </recommendedName>
</protein>
<evidence type="ECO:0000256" key="13">
    <source>
        <dbReference type="SAM" id="Phobius"/>
    </source>
</evidence>
<feature type="transmembrane region" description="Helical" evidence="13">
    <location>
        <begin position="210"/>
        <end position="241"/>
    </location>
</feature>
<dbReference type="PANTHER" id="PTHR39188">
    <property type="entry name" value="MEMBRANE-ASSOCIATED ZINC METALLOPROTEASE M50B"/>
    <property type="match status" value="1"/>
</dbReference>
<feature type="transmembrane region" description="Helical" evidence="13">
    <location>
        <begin position="268"/>
        <end position="287"/>
    </location>
</feature>
<dbReference type="GO" id="GO:0016020">
    <property type="term" value="C:membrane"/>
    <property type="evidence" value="ECO:0007669"/>
    <property type="project" value="UniProtKB-SubCell"/>
</dbReference>
<feature type="transmembrane region" description="Helical" evidence="13">
    <location>
        <begin position="82"/>
        <end position="107"/>
    </location>
</feature>
<comment type="similarity">
    <text evidence="3">Belongs to the peptidase M50B family.</text>
</comment>
<gene>
    <name evidence="15" type="ORF">AVDCRST_MAG78-2453</name>
</gene>
<evidence type="ECO:0000256" key="10">
    <source>
        <dbReference type="ARBA" id="ARBA00023049"/>
    </source>
</evidence>
<feature type="transmembrane region" description="Helical" evidence="13">
    <location>
        <begin position="48"/>
        <end position="70"/>
    </location>
</feature>
<dbReference type="CDD" id="cd06160">
    <property type="entry name" value="S2P-M50_like_2"/>
    <property type="match status" value="1"/>
</dbReference>
<evidence type="ECO:0000256" key="7">
    <source>
        <dbReference type="ARBA" id="ARBA00022801"/>
    </source>
</evidence>
<keyword evidence="8" id="KW-0862">Zinc</keyword>
<keyword evidence="6" id="KW-0479">Metal-binding</keyword>
<feature type="domain" description="Peptidase M50" evidence="14">
    <location>
        <begin position="96"/>
        <end position="169"/>
    </location>
</feature>
<dbReference type="AlphaFoldDB" id="A0A6J4QEZ9"/>
<evidence type="ECO:0000256" key="8">
    <source>
        <dbReference type="ARBA" id="ARBA00022833"/>
    </source>
</evidence>
<keyword evidence="9 13" id="KW-1133">Transmembrane helix</keyword>
<feature type="transmembrane region" description="Helical" evidence="13">
    <location>
        <begin position="119"/>
        <end position="137"/>
    </location>
</feature>
<dbReference type="GO" id="GO:0046872">
    <property type="term" value="F:metal ion binding"/>
    <property type="evidence" value="ECO:0007669"/>
    <property type="project" value="UniProtKB-KW"/>
</dbReference>
<keyword evidence="11 13" id="KW-0472">Membrane</keyword>
<dbReference type="InterPro" id="IPR008915">
    <property type="entry name" value="Peptidase_M50"/>
</dbReference>
<keyword evidence="7" id="KW-0378">Hydrolase</keyword>
<evidence type="ECO:0000256" key="6">
    <source>
        <dbReference type="ARBA" id="ARBA00022723"/>
    </source>
</evidence>
<proteinExistence type="inferred from homology"/>
<keyword evidence="10" id="KW-0482">Metalloprotease</keyword>
<keyword evidence="5 13" id="KW-0812">Transmembrane</keyword>
<evidence type="ECO:0000313" key="15">
    <source>
        <dbReference type="EMBL" id="CAA9441183.1"/>
    </source>
</evidence>
<reference evidence="15" key="1">
    <citation type="submission" date="2020-02" db="EMBL/GenBank/DDBJ databases">
        <authorList>
            <person name="Meier V. D."/>
        </authorList>
    </citation>
    <scope>NUCLEOTIDE SEQUENCE</scope>
    <source>
        <strain evidence="15">AVDCRST_MAG78</strain>
    </source>
</reference>
<feature type="transmembrane region" description="Helical" evidence="13">
    <location>
        <begin position="149"/>
        <end position="169"/>
    </location>
</feature>
<evidence type="ECO:0000256" key="11">
    <source>
        <dbReference type="ARBA" id="ARBA00023136"/>
    </source>
</evidence>
<keyword evidence="4" id="KW-0645">Protease</keyword>
<dbReference type="GO" id="GO:0006508">
    <property type="term" value="P:proteolysis"/>
    <property type="evidence" value="ECO:0007669"/>
    <property type="project" value="UniProtKB-KW"/>
</dbReference>
<dbReference type="EMBL" id="CADCVB010000165">
    <property type="protein sequence ID" value="CAA9441183.1"/>
    <property type="molecule type" value="Genomic_DNA"/>
</dbReference>
<dbReference type="Pfam" id="PF02163">
    <property type="entry name" value="Peptidase_M50"/>
    <property type="match status" value="1"/>
</dbReference>
<organism evidence="15">
    <name type="scientific">uncultured Rubrobacteraceae bacterium</name>
    <dbReference type="NCBI Taxonomy" id="349277"/>
    <lineage>
        <taxon>Bacteria</taxon>
        <taxon>Bacillati</taxon>
        <taxon>Actinomycetota</taxon>
        <taxon>Rubrobacteria</taxon>
        <taxon>Rubrobacterales</taxon>
        <taxon>Rubrobacteraceae</taxon>
        <taxon>environmental samples</taxon>
    </lineage>
</organism>
<evidence type="ECO:0000259" key="14">
    <source>
        <dbReference type="Pfam" id="PF02163"/>
    </source>
</evidence>
<evidence type="ECO:0000256" key="1">
    <source>
        <dbReference type="ARBA" id="ARBA00001947"/>
    </source>
</evidence>
<sequence length="300" mass="33014">MERYSYRGEDESRNQDPLFRSDLEDRPEAPRYEPVRPEGGMWRMVKRLLAPLAAIGFLLAKFKGLLFLLLKVKFVGTGLSMLVSAGAWALVYPVWFAVGMVVLIWVHEMGHVLQLRREGIKASAPMFVPFLGAFIAMKEMPKNALAEARVGLAGPVLGTFGGLATVGIYALTQNPLFLGLAFFNFLLNLVNLIPVLPLDGGRAVGALSPVFWVFGLVLMVALSLLVPFMLFIVLFAVLLGGSELWRRWKMRNTPEGQAYHKIETRHRVMVGAVYIGLIVVLALLMFATTTPDPTGALAAA</sequence>
<name>A0A6J4QEZ9_9ACTN</name>